<keyword evidence="1" id="KW-0255">Endonuclease</keyword>
<dbReference type="GO" id="GO:0004519">
    <property type="term" value="F:endonuclease activity"/>
    <property type="evidence" value="ECO:0007669"/>
    <property type="project" value="UniProtKB-KW"/>
</dbReference>
<gene>
    <name evidence="1" type="ORF">KZ829_24510</name>
</gene>
<dbReference type="InterPro" id="IPR044925">
    <property type="entry name" value="His-Me_finger_sf"/>
</dbReference>
<sequence>MLGRLVVELGAQCHLCQQSPGAILDDDHFTGLIRGLLCIGCNNNLEECLHVTGWPPGRNDNYRSLTRPYPSSGG</sequence>
<keyword evidence="2" id="KW-1185">Reference proteome</keyword>
<dbReference type="EMBL" id="JAHXZI010000013">
    <property type="protein sequence ID" value="MBW6436911.1"/>
    <property type="molecule type" value="Genomic_DNA"/>
</dbReference>
<evidence type="ECO:0000313" key="1">
    <source>
        <dbReference type="EMBL" id="MBW6436911.1"/>
    </source>
</evidence>
<dbReference type="SUPFAM" id="SSF54060">
    <property type="entry name" value="His-Me finger endonucleases"/>
    <property type="match status" value="1"/>
</dbReference>
<reference evidence="1 2" key="1">
    <citation type="journal article" date="2013" name="Antonie Van Leeuwenhoek">
        <title>Actinoplanes hulinensis sp. nov., a novel actinomycete isolated from soybean root (Glycine max (L.) Merr).</title>
        <authorList>
            <person name="Shen Y."/>
            <person name="Liu C."/>
            <person name="Wang X."/>
            <person name="Zhao J."/>
            <person name="Jia F."/>
            <person name="Zhang Y."/>
            <person name="Wang L."/>
            <person name="Yang D."/>
            <person name="Xiang W."/>
        </authorList>
    </citation>
    <scope>NUCLEOTIDE SEQUENCE [LARGE SCALE GENOMIC DNA]</scope>
    <source>
        <strain evidence="1 2">NEAU-M9</strain>
    </source>
</reference>
<name>A0ABS7B8E5_9ACTN</name>
<proteinExistence type="predicted"/>
<comment type="caution">
    <text evidence="1">The sequence shown here is derived from an EMBL/GenBank/DDBJ whole genome shotgun (WGS) entry which is preliminary data.</text>
</comment>
<dbReference type="InterPro" id="IPR004211">
    <property type="entry name" value="Endonuclease_7"/>
</dbReference>
<accession>A0ABS7B8E5</accession>
<dbReference type="InterPro" id="IPR038563">
    <property type="entry name" value="Endonuclease_7_sf"/>
</dbReference>
<dbReference type="RefSeq" id="WP_220146264.1">
    <property type="nucleotide sequence ID" value="NZ_JAHXZI010000013.1"/>
</dbReference>
<keyword evidence="1" id="KW-0540">Nuclease</keyword>
<evidence type="ECO:0000313" key="2">
    <source>
        <dbReference type="Proteomes" id="UP001519863"/>
    </source>
</evidence>
<protein>
    <submittedName>
        <fullName evidence="1">Endonuclease VII domain-containing protein</fullName>
    </submittedName>
</protein>
<dbReference type="Proteomes" id="UP001519863">
    <property type="component" value="Unassembled WGS sequence"/>
</dbReference>
<organism evidence="1 2">
    <name type="scientific">Actinoplanes hulinensis</name>
    <dbReference type="NCBI Taxonomy" id="1144547"/>
    <lineage>
        <taxon>Bacteria</taxon>
        <taxon>Bacillati</taxon>
        <taxon>Actinomycetota</taxon>
        <taxon>Actinomycetes</taxon>
        <taxon>Micromonosporales</taxon>
        <taxon>Micromonosporaceae</taxon>
        <taxon>Actinoplanes</taxon>
    </lineage>
</organism>
<dbReference type="Gene3D" id="3.40.1800.10">
    <property type="entry name" value="His-Me finger endonucleases"/>
    <property type="match status" value="1"/>
</dbReference>
<keyword evidence="1" id="KW-0378">Hydrolase</keyword>
<dbReference type="Pfam" id="PF02945">
    <property type="entry name" value="Endonuclease_7"/>
    <property type="match status" value="1"/>
</dbReference>